<sequence>MQVDKISVSLPQHLVKFIENYKDTYNCKSRSQVVEVALHLLQEKELEIAYSEANQEIDPDWDVTIADGLRDEAW</sequence>
<evidence type="ECO:0000313" key="2">
    <source>
        <dbReference type="Proteomes" id="UP000032452"/>
    </source>
</evidence>
<organism evidence="1 2">
    <name type="scientific">Aliterella atlantica CENA595</name>
    <dbReference type="NCBI Taxonomy" id="1618023"/>
    <lineage>
        <taxon>Bacteria</taxon>
        <taxon>Bacillati</taxon>
        <taxon>Cyanobacteriota</taxon>
        <taxon>Cyanophyceae</taxon>
        <taxon>Chroococcidiopsidales</taxon>
        <taxon>Aliterellaceae</taxon>
        <taxon>Aliterella</taxon>
    </lineage>
</organism>
<dbReference type="SUPFAM" id="SSF47598">
    <property type="entry name" value="Ribbon-helix-helix"/>
    <property type="match status" value="1"/>
</dbReference>
<dbReference type="EMBL" id="JYON01000032">
    <property type="protein sequence ID" value="KJH69867.1"/>
    <property type="molecule type" value="Genomic_DNA"/>
</dbReference>
<keyword evidence="2" id="KW-1185">Reference proteome</keyword>
<dbReference type="STRING" id="1618023.UH38_21260"/>
<dbReference type="InterPro" id="IPR010985">
    <property type="entry name" value="Ribbon_hlx_hlx"/>
</dbReference>
<dbReference type="Proteomes" id="UP000032452">
    <property type="component" value="Unassembled WGS sequence"/>
</dbReference>
<evidence type="ECO:0000313" key="1">
    <source>
        <dbReference type="EMBL" id="KJH69867.1"/>
    </source>
</evidence>
<protein>
    <submittedName>
        <fullName evidence="1">CopG family transcriptional regulator</fullName>
    </submittedName>
</protein>
<proteinExistence type="predicted"/>
<dbReference type="GO" id="GO:0006355">
    <property type="term" value="P:regulation of DNA-templated transcription"/>
    <property type="evidence" value="ECO:0007669"/>
    <property type="project" value="InterPro"/>
</dbReference>
<dbReference type="RefSeq" id="WP_045056704.1">
    <property type="nucleotide sequence ID" value="NZ_CAWMDP010000029.1"/>
</dbReference>
<dbReference type="OrthoDB" id="427269at2"/>
<name>A0A0D8ZND4_9CYAN</name>
<gene>
    <name evidence="1" type="ORF">UH38_21260</name>
</gene>
<dbReference type="AlphaFoldDB" id="A0A0D8ZND4"/>
<reference evidence="1 2" key="1">
    <citation type="submission" date="2015-02" db="EMBL/GenBank/DDBJ databases">
        <title>Draft genome of a novel marine cyanobacterium (Chroococcales) isolated from South Atlantic Ocean.</title>
        <authorList>
            <person name="Rigonato J."/>
            <person name="Alvarenga D.O."/>
            <person name="Branco L.H."/>
            <person name="Varani A.M."/>
            <person name="Brandini F.P."/>
            <person name="Fiore M.F."/>
        </authorList>
    </citation>
    <scope>NUCLEOTIDE SEQUENCE [LARGE SCALE GENOMIC DNA]</scope>
    <source>
        <strain evidence="1 2">CENA595</strain>
    </source>
</reference>
<accession>A0A0D8ZND4</accession>
<comment type="caution">
    <text evidence="1">The sequence shown here is derived from an EMBL/GenBank/DDBJ whole genome shotgun (WGS) entry which is preliminary data.</text>
</comment>